<comment type="similarity">
    <text evidence="1">Belongs to the universal ribosomal protein uL6 family.</text>
</comment>
<dbReference type="GO" id="GO:0002181">
    <property type="term" value="P:cytoplasmic translation"/>
    <property type="evidence" value="ECO:0007669"/>
    <property type="project" value="TreeGrafter"/>
</dbReference>
<dbReference type="VEuPathDB" id="AmoebaDB:KM1_294080"/>
<keyword evidence="2 5" id="KW-0689">Ribosomal protein</keyword>
<dbReference type="InterPro" id="IPR020040">
    <property type="entry name" value="Ribosomal_uL6_a/b-dom"/>
</dbReference>
<reference evidence="5 6" key="1">
    <citation type="submission" date="2016-05" db="EMBL/GenBank/DDBJ databases">
        <title>First whole genome sequencing of Entamoeba histolytica HM1:IMSS-clone-6.</title>
        <authorList>
            <person name="Mukherjee Avik.K."/>
            <person name="Izumyama S."/>
            <person name="Nakada-Tsukui K."/>
            <person name="Nozaki T."/>
        </authorList>
    </citation>
    <scope>NUCLEOTIDE SEQUENCE [LARGE SCALE GENOMIC DNA]</scope>
    <source>
        <strain evidence="5 6">HM1:IMSS clone 6</strain>
    </source>
</reference>
<dbReference type="SUPFAM" id="SSF56053">
    <property type="entry name" value="Ribosomal protein L6"/>
    <property type="match status" value="2"/>
</dbReference>
<evidence type="ECO:0000259" key="4">
    <source>
        <dbReference type="Pfam" id="PF00347"/>
    </source>
</evidence>
<dbReference type="GO" id="GO:0022625">
    <property type="term" value="C:cytosolic large ribosomal subunit"/>
    <property type="evidence" value="ECO:0007669"/>
    <property type="project" value="TreeGrafter"/>
</dbReference>
<dbReference type="InterPro" id="IPR036789">
    <property type="entry name" value="Ribosomal_uL6-like_a/b-dom_sf"/>
</dbReference>
<name>A0A5K1VN14_ENTHI</name>
<organism evidence="5 6">
    <name type="scientific">Entamoeba histolytica</name>
    <dbReference type="NCBI Taxonomy" id="5759"/>
    <lineage>
        <taxon>Eukaryota</taxon>
        <taxon>Amoebozoa</taxon>
        <taxon>Evosea</taxon>
        <taxon>Archamoebae</taxon>
        <taxon>Mastigamoebida</taxon>
        <taxon>Entamoebidae</taxon>
        <taxon>Entamoeba</taxon>
    </lineage>
</organism>
<comment type="caution">
    <text evidence="5">The sequence shown here is derived from an EMBL/GenBank/DDBJ whole genome shotgun (WGS) entry which is preliminary data.</text>
</comment>
<evidence type="ECO:0000256" key="1">
    <source>
        <dbReference type="ARBA" id="ARBA00009356"/>
    </source>
</evidence>
<sequence length="197" mass="22287">MPRLLKKTEHVVIPEGVTIEINKKNIKVTGPRGTLTREFQHPKVDIYASKLVVKKEGPKENVVVIDMWYGNRRDSAVVRTIASHIKNMITGVTKGYQYKMRVVYAHFPVTLVIADDGKSIQVQNFLGEKRTRHIEMYDGVVVKKLGKDEICLEGNDVEKVSQSAANIHAANLVRNKDIRQFLDGVYVSEKCLIENDA</sequence>
<dbReference type="FunFam" id="3.90.930.12:FF:000003">
    <property type="entry name" value="60S ribosomal protein L9"/>
    <property type="match status" value="1"/>
</dbReference>
<dbReference type="Gene3D" id="3.90.930.12">
    <property type="entry name" value="Ribosomal protein L6, alpha-beta domain"/>
    <property type="match status" value="2"/>
</dbReference>
<evidence type="ECO:0000256" key="2">
    <source>
        <dbReference type="ARBA" id="ARBA00022980"/>
    </source>
</evidence>
<dbReference type="VEuPathDB" id="AmoebaDB:EHI_193080"/>
<dbReference type="GO" id="GO:0019843">
    <property type="term" value="F:rRNA binding"/>
    <property type="evidence" value="ECO:0007669"/>
    <property type="project" value="InterPro"/>
</dbReference>
<dbReference type="AlphaFoldDB" id="A0A5K1VN14"/>
<protein>
    <submittedName>
        <fullName evidence="5">60S ribosomal protein L9 putative</fullName>
    </submittedName>
</protein>
<keyword evidence="3" id="KW-0687">Ribonucleoprotein</keyword>
<dbReference type="NCBIfam" id="NF004037">
    <property type="entry name" value="PRK05518.1"/>
    <property type="match status" value="1"/>
</dbReference>
<dbReference type="PANTHER" id="PTHR11655">
    <property type="entry name" value="60S/50S RIBOSOMAL PROTEIN L6/L9"/>
    <property type="match status" value="1"/>
</dbReference>
<accession>A0A5K1VN14</accession>
<dbReference type="Pfam" id="PF00347">
    <property type="entry name" value="Ribosomal_L6"/>
    <property type="match status" value="2"/>
</dbReference>
<dbReference type="PANTHER" id="PTHR11655:SF16">
    <property type="entry name" value="60S RIBOSOMAL PROTEIN L9"/>
    <property type="match status" value="1"/>
</dbReference>
<feature type="domain" description="Large ribosomal subunit protein uL6 alpha-beta" evidence="4">
    <location>
        <begin position="118"/>
        <end position="184"/>
    </location>
</feature>
<dbReference type="Proteomes" id="UP000078387">
    <property type="component" value="Unassembled WGS sequence"/>
</dbReference>
<dbReference type="InterPro" id="IPR000702">
    <property type="entry name" value="Ribosomal_uL6-like"/>
</dbReference>
<feature type="domain" description="Large ribosomal subunit protein uL6 alpha-beta" evidence="4">
    <location>
        <begin position="13"/>
        <end position="95"/>
    </location>
</feature>
<gene>
    <name evidence="5" type="ORF">CL6EHI_193080</name>
</gene>
<proteinExistence type="inferred from homology"/>
<dbReference type="GO" id="GO:0003735">
    <property type="term" value="F:structural constituent of ribosome"/>
    <property type="evidence" value="ECO:0007669"/>
    <property type="project" value="InterPro"/>
</dbReference>
<evidence type="ECO:0000313" key="5">
    <source>
        <dbReference type="EMBL" id="GAT98244.1"/>
    </source>
</evidence>
<dbReference type="EMBL" id="BDEQ01000001">
    <property type="protein sequence ID" value="GAT98244.1"/>
    <property type="molecule type" value="Genomic_DNA"/>
</dbReference>
<dbReference type="VEuPathDB" id="AmoebaDB:EHI5A_234000"/>
<dbReference type="FunFam" id="3.90.930.12:FF:000004">
    <property type="entry name" value="60S ribosomal protein L9"/>
    <property type="match status" value="1"/>
</dbReference>
<dbReference type="PIRSF" id="PIRSF002162">
    <property type="entry name" value="Ribosomal_L6"/>
    <property type="match status" value="1"/>
</dbReference>
<evidence type="ECO:0000256" key="3">
    <source>
        <dbReference type="ARBA" id="ARBA00023274"/>
    </source>
</evidence>
<dbReference type="OMA" id="YAHFPMK"/>
<evidence type="ECO:0000313" key="6">
    <source>
        <dbReference type="Proteomes" id="UP000078387"/>
    </source>
</evidence>